<sequence length="150" mass="16596">MFGPMSENIIDEAKTFWCGPMEQLIIHEPKPRTLVEATNHLLPESGSDPLACFTNPGGVINMAEMDKIVVDKSKDSTGALFSSVQLMVNEEKILRTEVIQYKVLEANRMSKSVYNQERAKSVNASSDVFVLITPARVATKTFSFLQGSVL</sequence>
<proteinExistence type="predicted"/>
<evidence type="ECO:0000313" key="2">
    <source>
        <dbReference type="Proteomes" id="UP000693981"/>
    </source>
</evidence>
<dbReference type="AlphaFoldDB" id="A0A8T1X7D2"/>
<dbReference type="EMBL" id="JAGDFL010000035">
    <property type="protein sequence ID" value="KAG7400248.1"/>
    <property type="molecule type" value="Genomic_DNA"/>
</dbReference>
<dbReference type="OrthoDB" id="123702at2759"/>
<evidence type="ECO:0000313" key="1">
    <source>
        <dbReference type="EMBL" id="KAG7400248.1"/>
    </source>
</evidence>
<dbReference type="Proteomes" id="UP000693981">
    <property type="component" value="Unassembled WGS sequence"/>
</dbReference>
<name>A0A8T1X7D2_9STRA</name>
<keyword evidence="2" id="KW-1185">Reference proteome</keyword>
<organism evidence="1 2">
    <name type="scientific">Phytophthora boehmeriae</name>
    <dbReference type="NCBI Taxonomy" id="109152"/>
    <lineage>
        <taxon>Eukaryota</taxon>
        <taxon>Sar</taxon>
        <taxon>Stramenopiles</taxon>
        <taxon>Oomycota</taxon>
        <taxon>Peronosporomycetes</taxon>
        <taxon>Peronosporales</taxon>
        <taxon>Peronosporaceae</taxon>
        <taxon>Phytophthora</taxon>
    </lineage>
</organism>
<gene>
    <name evidence="1" type="ORF">PHYBOEH_006586</name>
</gene>
<accession>A0A8T1X7D2</accession>
<reference evidence="1" key="1">
    <citation type="submission" date="2021-02" db="EMBL/GenBank/DDBJ databases">
        <authorList>
            <person name="Palmer J.M."/>
        </authorList>
    </citation>
    <scope>NUCLEOTIDE SEQUENCE</scope>
    <source>
        <strain evidence="1">SCRP23</strain>
    </source>
</reference>
<comment type="caution">
    <text evidence="1">The sequence shown here is derived from an EMBL/GenBank/DDBJ whole genome shotgun (WGS) entry which is preliminary data.</text>
</comment>
<protein>
    <submittedName>
        <fullName evidence="1">Uncharacterized protein</fullName>
    </submittedName>
</protein>